<dbReference type="AlphaFoldDB" id="A0A327NKL7"/>
<evidence type="ECO:0000256" key="2">
    <source>
        <dbReference type="ARBA" id="ARBA00023136"/>
    </source>
</evidence>
<keyword evidence="4" id="KW-0732">Signal</keyword>
<evidence type="ECO:0000259" key="5">
    <source>
        <dbReference type="Pfam" id="PF07715"/>
    </source>
</evidence>
<dbReference type="Pfam" id="PF07715">
    <property type="entry name" value="Plug"/>
    <property type="match status" value="1"/>
</dbReference>
<feature type="signal peptide" evidence="4">
    <location>
        <begin position="1"/>
        <end position="22"/>
    </location>
</feature>
<dbReference type="SUPFAM" id="SSF56935">
    <property type="entry name" value="Porins"/>
    <property type="match status" value="1"/>
</dbReference>
<accession>A0A327NKL7</accession>
<evidence type="ECO:0000259" key="6">
    <source>
        <dbReference type="Pfam" id="PF14905"/>
    </source>
</evidence>
<dbReference type="Pfam" id="PF14905">
    <property type="entry name" value="OMP_b-brl_3"/>
    <property type="match status" value="1"/>
</dbReference>
<dbReference type="Proteomes" id="UP000249016">
    <property type="component" value="Unassembled WGS sequence"/>
</dbReference>
<evidence type="ECO:0000313" key="8">
    <source>
        <dbReference type="Proteomes" id="UP000249016"/>
    </source>
</evidence>
<dbReference type="SUPFAM" id="SSF49464">
    <property type="entry name" value="Carboxypeptidase regulatory domain-like"/>
    <property type="match status" value="1"/>
</dbReference>
<dbReference type="Gene3D" id="2.170.130.10">
    <property type="entry name" value="TonB-dependent receptor, plug domain"/>
    <property type="match status" value="1"/>
</dbReference>
<comment type="caution">
    <text evidence="7">The sequence shown here is derived from an EMBL/GenBank/DDBJ whole genome shotgun (WGS) entry which is preliminary data.</text>
</comment>
<dbReference type="InterPro" id="IPR037066">
    <property type="entry name" value="Plug_dom_sf"/>
</dbReference>
<dbReference type="PANTHER" id="PTHR40980">
    <property type="entry name" value="PLUG DOMAIN-CONTAINING PROTEIN"/>
    <property type="match status" value="1"/>
</dbReference>
<dbReference type="Pfam" id="PF13715">
    <property type="entry name" value="CarbopepD_reg_2"/>
    <property type="match status" value="1"/>
</dbReference>
<feature type="domain" description="Outer membrane protein beta-barrel" evidence="6">
    <location>
        <begin position="379"/>
        <end position="793"/>
    </location>
</feature>
<comment type="subcellular location">
    <subcellularLocation>
        <location evidence="1">Cell outer membrane</location>
    </subcellularLocation>
</comment>
<organism evidence="7 8">
    <name type="scientific">Spirosoma telluris</name>
    <dbReference type="NCBI Taxonomy" id="2183553"/>
    <lineage>
        <taxon>Bacteria</taxon>
        <taxon>Pseudomonadati</taxon>
        <taxon>Bacteroidota</taxon>
        <taxon>Cytophagia</taxon>
        <taxon>Cytophagales</taxon>
        <taxon>Cytophagaceae</taxon>
        <taxon>Spirosoma</taxon>
    </lineage>
</organism>
<keyword evidence="2" id="KW-0472">Membrane</keyword>
<dbReference type="InterPro" id="IPR008969">
    <property type="entry name" value="CarboxyPept-like_regulatory"/>
</dbReference>
<dbReference type="GO" id="GO:0009279">
    <property type="term" value="C:cell outer membrane"/>
    <property type="evidence" value="ECO:0007669"/>
    <property type="project" value="UniProtKB-SubCell"/>
</dbReference>
<evidence type="ECO:0000256" key="1">
    <source>
        <dbReference type="ARBA" id="ARBA00004442"/>
    </source>
</evidence>
<evidence type="ECO:0000313" key="7">
    <source>
        <dbReference type="EMBL" id="RAI75920.1"/>
    </source>
</evidence>
<keyword evidence="8" id="KW-1185">Reference proteome</keyword>
<dbReference type="OrthoDB" id="972646at2"/>
<dbReference type="InterPro" id="IPR036942">
    <property type="entry name" value="Beta-barrel_TonB_sf"/>
</dbReference>
<dbReference type="Gene3D" id="2.40.170.20">
    <property type="entry name" value="TonB-dependent receptor, beta-barrel domain"/>
    <property type="match status" value="1"/>
</dbReference>
<evidence type="ECO:0000256" key="3">
    <source>
        <dbReference type="ARBA" id="ARBA00023237"/>
    </source>
</evidence>
<name>A0A327NKL7_9BACT</name>
<feature type="chain" id="PRO_5016356692" evidence="4">
    <location>
        <begin position="23"/>
        <end position="818"/>
    </location>
</feature>
<keyword evidence="3" id="KW-0998">Cell outer membrane</keyword>
<reference evidence="7 8" key="1">
    <citation type="submission" date="2018-06" db="EMBL/GenBank/DDBJ databases">
        <title>Spirosoma sp. HMF3257 Genome sequencing and assembly.</title>
        <authorList>
            <person name="Kang H."/>
            <person name="Cha I."/>
            <person name="Kim H."/>
            <person name="Kang J."/>
            <person name="Joh K."/>
        </authorList>
    </citation>
    <scope>NUCLEOTIDE SEQUENCE [LARGE SCALE GENOMIC DNA]</scope>
    <source>
        <strain evidence="7 8">HMF3257</strain>
    </source>
</reference>
<dbReference type="EMBL" id="QLII01000001">
    <property type="protein sequence ID" value="RAI75920.1"/>
    <property type="molecule type" value="Genomic_DNA"/>
</dbReference>
<protein>
    <submittedName>
        <fullName evidence="7">TonB-dependent receptor</fullName>
    </submittedName>
</protein>
<keyword evidence="7" id="KW-0675">Receptor</keyword>
<dbReference type="InterPro" id="IPR041700">
    <property type="entry name" value="OMP_b-brl_3"/>
</dbReference>
<dbReference type="RefSeq" id="WP_111344849.1">
    <property type="nucleotide sequence ID" value="NZ_QLII01000001.1"/>
</dbReference>
<dbReference type="Gene3D" id="2.60.40.1120">
    <property type="entry name" value="Carboxypeptidase-like, regulatory domain"/>
    <property type="match status" value="1"/>
</dbReference>
<dbReference type="InterPro" id="IPR012910">
    <property type="entry name" value="Plug_dom"/>
</dbReference>
<proteinExistence type="predicted"/>
<evidence type="ECO:0000256" key="4">
    <source>
        <dbReference type="SAM" id="SignalP"/>
    </source>
</evidence>
<dbReference type="PANTHER" id="PTHR40980:SF4">
    <property type="entry name" value="TONB-DEPENDENT RECEPTOR-LIKE BETA-BARREL DOMAIN-CONTAINING PROTEIN"/>
    <property type="match status" value="1"/>
</dbReference>
<feature type="domain" description="TonB-dependent receptor plug" evidence="5">
    <location>
        <begin position="155"/>
        <end position="223"/>
    </location>
</feature>
<gene>
    <name evidence="7" type="ORF">HMF3257_20275</name>
</gene>
<sequence length="818" mass="90988">MKPTFRVIFLLLSLLEPISGFGQQTTLTNDNRLTGKVIDATTKQPLPFASVAVFTQTSGKDSLLTGSQTNDQGVFVVANLPAGSLRMRVTFVGYQTIDQRIQLDQKQADVGTIALKPDASMLKEVQVTGEKGAISMTMEKRTFNVAKNLTTIGGTAENVLKNVPSITLDESGNPSLRNMATTIYVNGKPTQLTLSQIPANQIESVEVISNPSARYDASTSGGIVNLVLKKNRLPGYNGIISAGIGNNSRFDGTLNLDWRRGKWNLTSFYSVNATKNPVTGYVYRTNRKVDGSPLNYFNQNTDISLNNTFQSGRIAADYRLNDRNVLSLAGTVVGGAFNTVSSQPYDYRNLSQTVTSSGNRTTVPHNAFTNIGLEFDWKHQFARKGQELSLVTSYSRNHLSNAADWLTTSLNEAGVTQAGFPERDKITGRTNGDQVIAQLDYTHPLGDSAKLEMGLRSYTYIRDQQYFFNRLDNDTQQYTLLRSYSQDARIAEAVNAIYVLYTRQFRHNISLQAGLRLEQSSLHGTSRLDTTTFGYNYPSASGQNLFQSFFPSFALSKKLNETDEIGISLSRKVGRPNFRHLFIGIQANDRQNITIGNPAVRPEFVNTAEINYNKSWGGVNWLASGYYIYEDHTIKPFTQPSATDSSVLVTTFINVKADIRYGFDNTLKFNIGPNLSAVANLNVFNVILQSVNLQNQLVSYNAKLNLTYRFPANISAQLTGTNDGKAPSLQGYRQAVRGVDFAVRKGFWQNRASVAFTVNDLFNSRRFISIYDQPGAYQVSMNRREVRFYKLSIQLPLGSDTAKRSQRKMERPDVDFSN</sequence>